<reference evidence="1" key="1">
    <citation type="submission" date="2023-03" db="EMBL/GenBank/DDBJ databases">
        <title>Massive genome expansion in bonnet fungi (Mycena s.s.) driven by repeated elements and novel gene families across ecological guilds.</title>
        <authorList>
            <consortium name="Lawrence Berkeley National Laboratory"/>
            <person name="Harder C.B."/>
            <person name="Miyauchi S."/>
            <person name="Viragh M."/>
            <person name="Kuo A."/>
            <person name="Thoen E."/>
            <person name="Andreopoulos B."/>
            <person name="Lu D."/>
            <person name="Skrede I."/>
            <person name="Drula E."/>
            <person name="Henrissat B."/>
            <person name="Morin E."/>
            <person name="Kohler A."/>
            <person name="Barry K."/>
            <person name="LaButti K."/>
            <person name="Morin E."/>
            <person name="Salamov A."/>
            <person name="Lipzen A."/>
            <person name="Mereny Z."/>
            <person name="Hegedus B."/>
            <person name="Baldrian P."/>
            <person name="Stursova M."/>
            <person name="Weitz H."/>
            <person name="Taylor A."/>
            <person name="Grigoriev I.V."/>
            <person name="Nagy L.G."/>
            <person name="Martin F."/>
            <person name="Kauserud H."/>
        </authorList>
    </citation>
    <scope>NUCLEOTIDE SEQUENCE</scope>
    <source>
        <strain evidence="1">9144</strain>
    </source>
</reference>
<protein>
    <submittedName>
        <fullName evidence="1">Uncharacterized protein</fullName>
    </submittedName>
</protein>
<evidence type="ECO:0000313" key="1">
    <source>
        <dbReference type="EMBL" id="KAJ7195750.1"/>
    </source>
</evidence>
<name>A0AAD6Y2A3_9AGAR</name>
<evidence type="ECO:0000313" key="2">
    <source>
        <dbReference type="Proteomes" id="UP001219525"/>
    </source>
</evidence>
<dbReference type="Proteomes" id="UP001219525">
    <property type="component" value="Unassembled WGS sequence"/>
</dbReference>
<dbReference type="AlphaFoldDB" id="A0AAD6Y2A3"/>
<accession>A0AAD6Y2A3</accession>
<dbReference type="Gene3D" id="3.20.20.140">
    <property type="entry name" value="Metal-dependent hydrolases"/>
    <property type="match status" value="1"/>
</dbReference>
<keyword evidence="2" id="KW-1185">Reference proteome</keyword>
<comment type="caution">
    <text evidence="1">The sequence shown here is derived from an EMBL/GenBank/DDBJ whole genome shotgun (WGS) entry which is preliminary data.</text>
</comment>
<organism evidence="1 2">
    <name type="scientific">Mycena pura</name>
    <dbReference type="NCBI Taxonomy" id="153505"/>
    <lineage>
        <taxon>Eukaryota</taxon>
        <taxon>Fungi</taxon>
        <taxon>Dikarya</taxon>
        <taxon>Basidiomycota</taxon>
        <taxon>Agaricomycotina</taxon>
        <taxon>Agaricomycetes</taxon>
        <taxon>Agaricomycetidae</taxon>
        <taxon>Agaricales</taxon>
        <taxon>Marasmiineae</taxon>
        <taxon>Mycenaceae</taxon>
        <taxon>Mycena</taxon>
    </lineage>
</organism>
<sequence>MASFLRLKREFDSEASHPLRMTFVSAAEAHCAGMSVILSPARPFPADWNSRRILPGPPADTATTLLLRHGVTVGLGVNADYDARNARFEMAWAALDSNGTIVYATALALASTNIIERALGVDPGTQEDVDDLVVLEGEGMFDFESKVIGVISARQLF</sequence>
<dbReference type="EMBL" id="JARJCW010000088">
    <property type="protein sequence ID" value="KAJ7195750.1"/>
    <property type="molecule type" value="Genomic_DNA"/>
</dbReference>
<gene>
    <name evidence="1" type="ORF">GGX14DRAFT_674261</name>
</gene>
<proteinExistence type="predicted"/>